<comment type="caution">
    <text evidence="3">The sequence shown here is derived from an EMBL/GenBank/DDBJ whole genome shotgun (WGS) entry which is preliminary data.</text>
</comment>
<dbReference type="GO" id="GO:0016757">
    <property type="term" value="F:glycosyltransferase activity"/>
    <property type="evidence" value="ECO:0007669"/>
    <property type="project" value="InterPro"/>
</dbReference>
<organism evidence="3 4">
    <name type="scientific">Pseudomarimonas arenosa</name>
    <dbReference type="NCBI Taxonomy" id="2774145"/>
    <lineage>
        <taxon>Bacteria</taxon>
        <taxon>Pseudomonadati</taxon>
        <taxon>Pseudomonadota</taxon>
        <taxon>Gammaproteobacteria</taxon>
        <taxon>Lysobacterales</taxon>
        <taxon>Lysobacteraceae</taxon>
        <taxon>Pseudomarimonas</taxon>
    </lineage>
</organism>
<protein>
    <submittedName>
        <fullName evidence="3">Glycosyltransferase</fullName>
    </submittedName>
</protein>
<dbReference type="AlphaFoldDB" id="A0AAW3ZMN2"/>
<evidence type="ECO:0000313" key="4">
    <source>
        <dbReference type="Proteomes" id="UP000613768"/>
    </source>
</evidence>
<dbReference type="PANTHER" id="PTHR45947:SF3">
    <property type="entry name" value="SULFOQUINOVOSYL TRANSFERASE SQD2"/>
    <property type="match status" value="1"/>
</dbReference>
<dbReference type="InterPro" id="IPR028098">
    <property type="entry name" value="Glyco_trans_4-like_N"/>
</dbReference>
<proteinExistence type="predicted"/>
<dbReference type="PANTHER" id="PTHR45947">
    <property type="entry name" value="SULFOQUINOVOSYL TRANSFERASE SQD2"/>
    <property type="match status" value="1"/>
</dbReference>
<dbReference type="InterPro" id="IPR001296">
    <property type="entry name" value="Glyco_trans_1"/>
</dbReference>
<accession>A0AAW3ZMN2</accession>
<dbReference type="Pfam" id="PF13579">
    <property type="entry name" value="Glyco_trans_4_4"/>
    <property type="match status" value="1"/>
</dbReference>
<dbReference type="Proteomes" id="UP000613768">
    <property type="component" value="Unassembled WGS sequence"/>
</dbReference>
<dbReference type="EMBL" id="JACYTR010000048">
    <property type="protein sequence ID" value="MBD8527326.1"/>
    <property type="molecule type" value="Genomic_DNA"/>
</dbReference>
<reference evidence="3 4" key="1">
    <citation type="submission" date="2020-09" db="EMBL/GenBank/DDBJ databases">
        <title>Pseudoxanthomonas sp. CAU 1598 isolated from sand of Yaerae Beach.</title>
        <authorList>
            <person name="Kim W."/>
        </authorList>
    </citation>
    <scope>NUCLEOTIDE SEQUENCE [LARGE SCALE GENOMIC DNA]</scope>
    <source>
        <strain evidence="3 4">CAU 1598</strain>
    </source>
</reference>
<sequence length="358" mass="39640">MSQLVSWQSRSGLESTVLVHHKPHTPDTQDTLPIRRVRAFGELLFVPISPQWPVAFARTLREVRPDLLHIHMPNPWAFCALFSAAARSLPWVVHWHADVPHDHPSWRMRLAYRPYAQFEQQLLRRAATIVVSSQTYLDASATLSAHRDRCAVIPLGLEAERPESAPPDWPNHDQLKLLAVGRLSYYKGFETLLDAVARTADVQLLLIGEGERRTALAARIAALGLHERVRMTGHLDDPQIEAAYRACDVFCLPSLDRAEAFGLVLLEAMRAGKPVVASAVPGSGMTEVVQDQQTGLLVSPGDPDSLAEALALLRERPDLRAQLGQAGRGRFEANYRFDPVGQSISDVYGQLLASSGRV</sequence>
<evidence type="ECO:0000259" key="1">
    <source>
        <dbReference type="Pfam" id="PF00534"/>
    </source>
</evidence>
<evidence type="ECO:0000259" key="2">
    <source>
        <dbReference type="Pfam" id="PF13579"/>
    </source>
</evidence>
<dbReference type="SUPFAM" id="SSF53756">
    <property type="entry name" value="UDP-Glycosyltransferase/glycogen phosphorylase"/>
    <property type="match status" value="1"/>
</dbReference>
<dbReference type="Pfam" id="PF00534">
    <property type="entry name" value="Glycos_transf_1"/>
    <property type="match status" value="1"/>
</dbReference>
<name>A0AAW3ZMN2_9GAMM</name>
<feature type="domain" description="Glycosyl transferase family 1" evidence="1">
    <location>
        <begin position="171"/>
        <end position="329"/>
    </location>
</feature>
<dbReference type="InterPro" id="IPR050194">
    <property type="entry name" value="Glycosyltransferase_grp1"/>
</dbReference>
<feature type="domain" description="Glycosyltransferase subfamily 4-like N-terminal" evidence="2">
    <location>
        <begin position="2"/>
        <end position="156"/>
    </location>
</feature>
<keyword evidence="4" id="KW-1185">Reference proteome</keyword>
<evidence type="ECO:0000313" key="3">
    <source>
        <dbReference type="EMBL" id="MBD8527326.1"/>
    </source>
</evidence>
<dbReference type="Gene3D" id="3.40.50.2000">
    <property type="entry name" value="Glycogen Phosphorylase B"/>
    <property type="match status" value="2"/>
</dbReference>
<gene>
    <name evidence="3" type="ORF">IFO71_16410</name>
</gene>